<organism evidence="14 15">
    <name type="scientific">Sagittula stellata (strain ATCC 700073 / DSM 11524 / E-37)</name>
    <dbReference type="NCBI Taxonomy" id="388399"/>
    <lineage>
        <taxon>Bacteria</taxon>
        <taxon>Pseudomonadati</taxon>
        <taxon>Pseudomonadota</taxon>
        <taxon>Alphaproteobacteria</taxon>
        <taxon>Rhodobacterales</taxon>
        <taxon>Roseobacteraceae</taxon>
        <taxon>Sagittula</taxon>
    </lineage>
</organism>
<name>A3K051_SAGS3</name>
<dbReference type="GO" id="GO:0008381">
    <property type="term" value="F:mechanosensitive monoatomic ion channel activity"/>
    <property type="evidence" value="ECO:0007669"/>
    <property type="project" value="InterPro"/>
</dbReference>
<accession>A3K051</accession>
<dbReference type="SUPFAM" id="SSF82861">
    <property type="entry name" value="Mechanosensitive channel protein MscS (YggB), transmembrane region"/>
    <property type="match status" value="1"/>
</dbReference>
<evidence type="ECO:0000256" key="3">
    <source>
        <dbReference type="ARBA" id="ARBA00022475"/>
    </source>
</evidence>
<evidence type="ECO:0000259" key="12">
    <source>
        <dbReference type="Pfam" id="PF21088"/>
    </source>
</evidence>
<dbReference type="Gene3D" id="3.30.70.100">
    <property type="match status" value="1"/>
</dbReference>
<feature type="domain" description="Moderate conductance mechanosensitive channel YbiO-like transmembrane helix 1" evidence="13">
    <location>
        <begin position="387"/>
        <end position="464"/>
    </location>
</feature>
<feature type="region of interest" description="Disordered" evidence="7">
    <location>
        <begin position="739"/>
        <end position="786"/>
    </location>
</feature>
<evidence type="ECO:0000259" key="10">
    <source>
        <dbReference type="Pfam" id="PF00924"/>
    </source>
</evidence>
<evidence type="ECO:0000256" key="8">
    <source>
        <dbReference type="SAM" id="Phobius"/>
    </source>
</evidence>
<evidence type="ECO:0000313" key="14">
    <source>
        <dbReference type="EMBL" id="EBA09166.1"/>
    </source>
</evidence>
<evidence type="ECO:0000313" key="15">
    <source>
        <dbReference type="Proteomes" id="UP000005713"/>
    </source>
</evidence>
<evidence type="ECO:0000256" key="1">
    <source>
        <dbReference type="ARBA" id="ARBA00004651"/>
    </source>
</evidence>
<protein>
    <submittedName>
        <fullName evidence="14">Small-conductance mechanosensitive ion channel</fullName>
    </submittedName>
</protein>
<dbReference type="Gene3D" id="2.30.30.60">
    <property type="match status" value="1"/>
</dbReference>
<evidence type="ECO:0000256" key="6">
    <source>
        <dbReference type="ARBA" id="ARBA00023136"/>
    </source>
</evidence>
<keyword evidence="9" id="KW-0732">Signal</keyword>
<proteinExistence type="inferred from homology"/>
<dbReference type="AlphaFoldDB" id="A3K051"/>
<dbReference type="RefSeq" id="WP_005856602.1">
    <property type="nucleotide sequence ID" value="NZ_AAYA01000003.1"/>
</dbReference>
<dbReference type="InterPro" id="IPR049142">
    <property type="entry name" value="MS_channel_1st"/>
</dbReference>
<feature type="domain" description="Mechanosensitive ion channel MscS" evidence="10">
    <location>
        <begin position="566"/>
        <end position="629"/>
    </location>
</feature>
<dbReference type="EMBL" id="AAYA01000003">
    <property type="protein sequence ID" value="EBA09166.1"/>
    <property type="molecule type" value="Genomic_DNA"/>
</dbReference>
<comment type="subcellular location">
    <subcellularLocation>
        <location evidence="1">Cell membrane</location>
        <topology evidence="1">Multi-pass membrane protein</topology>
    </subcellularLocation>
</comment>
<keyword evidence="5 8" id="KW-1133">Transmembrane helix</keyword>
<feature type="domain" description="Mechanosensitive ion channel MscS C-terminal" evidence="11">
    <location>
        <begin position="638"/>
        <end position="723"/>
    </location>
</feature>
<evidence type="ECO:0000256" key="9">
    <source>
        <dbReference type="SAM" id="SignalP"/>
    </source>
</evidence>
<dbReference type="PANTHER" id="PTHR30460:SF0">
    <property type="entry name" value="MODERATE CONDUCTANCE MECHANOSENSITIVE CHANNEL YBIO"/>
    <property type="match status" value="1"/>
</dbReference>
<keyword evidence="15" id="KW-1185">Reference proteome</keyword>
<dbReference type="SUPFAM" id="SSF82689">
    <property type="entry name" value="Mechanosensitive channel protein MscS (YggB), C-terminal domain"/>
    <property type="match status" value="1"/>
</dbReference>
<dbReference type="Pfam" id="PF21082">
    <property type="entry name" value="MS_channel_3rd"/>
    <property type="match status" value="1"/>
</dbReference>
<dbReference type="SUPFAM" id="SSF50182">
    <property type="entry name" value="Sm-like ribonucleoproteins"/>
    <property type="match status" value="1"/>
</dbReference>
<dbReference type="eggNOG" id="COG0668">
    <property type="taxonomic scope" value="Bacteria"/>
</dbReference>
<feature type="transmembrane region" description="Helical" evidence="8">
    <location>
        <begin position="158"/>
        <end position="176"/>
    </location>
</feature>
<feature type="signal peptide" evidence="9">
    <location>
        <begin position="1"/>
        <end position="28"/>
    </location>
</feature>
<sequence length="786" mass="84587">MRVHIRQALISCLVALLAVLAIPASLHAQDATATTGAVSGVEALSPEQAKALADLLADDATRGALIDALNRTGEPADKSGKASGETVTEAVTAAVESEATAPGETSFSRRIAAATQDTAESVAGSLARFWRGFSRAPETLGTALSIDPGIILTSLRDLALVIVATVLLYNVLRWIAKRLFRRMGTVAGDAGPAQTMLIIVSSVVIDAIVVMIAWGAGYALALAAFGDTGQIGIRQTMYLNAFLIVEMLKVLIRAVMSPTTSQLRTVNVPDKGARYIARALTFLVSLLGYGQLLVVPIINQNVNFTTGRGVSTLISAVAVAILIWMVIKWRRVVADWLLGDRRLSEGRGLLKFVARNWHLPALVYLIFVMAIVLARPGGILFPLLGTSAKVLGAIVLGFIASNIVSRAIMRGVRVPTGVSQRLPLLERRLNAFVPRVLTILKVAILLAVILFTLHTVGVLDVQGWMESQIGVRTTAVVLRVVVILTVSFMIWLAVNSWVDFRLNPEFGSVPTARERTLLALLRNAVTIVLVVITLMFVLSEIGIDIAPLIASAGVLGLAIGFGAQKLVQDIITGVFIQLENAMNVGDVVTVGGTTGTVERLTIRSVSLRDLHGAFHIIPFSSVDMVTNYMREFAFCVADMGIAYREDIGEAKQAMFDGFEELRTNPEWGQHILEDLQWFGLNSFGASEVVVRARIKTVPGQQWGIGRAYNEILKRIFDERGIEIPFPHQTIYFGEDKEGRAPAAPVRMTIEQSPKSGPAPSGGTAGRQDTLDGSINTSPDDEPPGDR</sequence>
<dbReference type="Pfam" id="PF00924">
    <property type="entry name" value="MS_channel_2nd"/>
    <property type="match status" value="1"/>
</dbReference>
<feature type="transmembrane region" description="Helical" evidence="8">
    <location>
        <begin position="310"/>
        <end position="327"/>
    </location>
</feature>
<evidence type="ECO:0000256" key="4">
    <source>
        <dbReference type="ARBA" id="ARBA00022692"/>
    </source>
</evidence>
<dbReference type="InterPro" id="IPR049278">
    <property type="entry name" value="MS_channel_C"/>
</dbReference>
<evidence type="ECO:0000256" key="2">
    <source>
        <dbReference type="ARBA" id="ARBA00008017"/>
    </source>
</evidence>
<dbReference type="Pfam" id="PF25392">
    <property type="entry name" value="MS_channel_TM1"/>
    <property type="match status" value="1"/>
</dbReference>
<dbReference type="Proteomes" id="UP000005713">
    <property type="component" value="Unassembled WGS sequence"/>
</dbReference>
<feature type="transmembrane region" description="Helical" evidence="8">
    <location>
        <begin position="476"/>
        <end position="498"/>
    </location>
</feature>
<keyword evidence="6 8" id="KW-0472">Membrane</keyword>
<dbReference type="Pfam" id="PF21088">
    <property type="entry name" value="MS_channel_1st"/>
    <property type="match status" value="1"/>
</dbReference>
<feature type="chain" id="PRO_5002654252" evidence="9">
    <location>
        <begin position="29"/>
        <end position="786"/>
    </location>
</feature>
<dbReference type="Gene3D" id="1.10.287.1260">
    <property type="match status" value="1"/>
</dbReference>
<feature type="transmembrane region" description="Helical" evidence="8">
    <location>
        <begin position="429"/>
        <end position="456"/>
    </location>
</feature>
<evidence type="ECO:0000256" key="7">
    <source>
        <dbReference type="SAM" id="MobiDB-lite"/>
    </source>
</evidence>
<dbReference type="InterPro" id="IPR023408">
    <property type="entry name" value="MscS_beta-dom_sf"/>
</dbReference>
<feature type="transmembrane region" description="Helical" evidence="8">
    <location>
        <begin position="275"/>
        <end position="298"/>
    </location>
</feature>
<feature type="transmembrane region" description="Helical" evidence="8">
    <location>
        <begin position="545"/>
        <end position="563"/>
    </location>
</feature>
<dbReference type="InterPro" id="IPR011066">
    <property type="entry name" value="MscS_channel_C_sf"/>
</dbReference>
<dbReference type="InterPro" id="IPR010920">
    <property type="entry name" value="LSM_dom_sf"/>
</dbReference>
<dbReference type="InterPro" id="IPR057485">
    <property type="entry name" value="YbiO-like_TM1"/>
</dbReference>
<comment type="caution">
    <text evidence="14">The sequence shown here is derived from an EMBL/GenBank/DDBJ whole genome shotgun (WGS) entry which is preliminary data.</text>
</comment>
<evidence type="ECO:0000259" key="11">
    <source>
        <dbReference type="Pfam" id="PF21082"/>
    </source>
</evidence>
<gene>
    <name evidence="14" type="ORF">SSE37_23029</name>
</gene>
<feature type="domain" description="Mechanosensitive ion channel transmembrane helices 2/3" evidence="12">
    <location>
        <begin position="524"/>
        <end position="564"/>
    </location>
</feature>
<dbReference type="OrthoDB" id="9814206at2"/>
<dbReference type="InterPro" id="IPR006685">
    <property type="entry name" value="MscS_channel_2nd"/>
</dbReference>
<feature type="transmembrane region" description="Helical" evidence="8">
    <location>
        <begin position="519"/>
        <end position="539"/>
    </location>
</feature>
<reference evidence="14 15" key="1">
    <citation type="submission" date="2006-06" db="EMBL/GenBank/DDBJ databases">
        <authorList>
            <person name="Moran M.A."/>
            <person name="Ferriera S."/>
            <person name="Johnson J."/>
            <person name="Kravitz S."/>
            <person name="Beeson K."/>
            <person name="Sutton G."/>
            <person name="Rogers Y.-H."/>
            <person name="Friedman R."/>
            <person name="Frazier M."/>
            <person name="Venter J.C."/>
        </authorList>
    </citation>
    <scope>NUCLEOTIDE SEQUENCE [LARGE SCALE GENOMIC DNA]</scope>
    <source>
        <strain evidence="14 15">E-37</strain>
    </source>
</reference>
<feature type="transmembrane region" description="Helical" evidence="8">
    <location>
        <begin position="361"/>
        <end position="384"/>
    </location>
</feature>
<dbReference type="GO" id="GO:0005886">
    <property type="term" value="C:plasma membrane"/>
    <property type="evidence" value="ECO:0007669"/>
    <property type="project" value="UniProtKB-SubCell"/>
</dbReference>
<dbReference type="InterPro" id="IPR045276">
    <property type="entry name" value="YbiO_bact"/>
</dbReference>
<comment type="similarity">
    <text evidence="2">Belongs to the MscS (TC 1.A.23) family.</text>
</comment>
<keyword evidence="4 8" id="KW-0812">Transmembrane</keyword>
<evidence type="ECO:0000259" key="13">
    <source>
        <dbReference type="Pfam" id="PF25392"/>
    </source>
</evidence>
<feature type="transmembrane region" description="Helical" evidence="8">
    <location>
        <begin position="237"/>
        <end position="255"/>
    </location>
</feature>
<evidence type="ECO:0000256" key="5">
    <source>
        <dbReference type="ARBA" id="ARBA00022989"/>
    </source>
</evidence>
<feature type="transmembrane region" description="Helical" evidence="8">
    <location>
        <begin position="197"/>
        <end position="225"/>
    </location>
</feature>
<dbReference type="PANTHER" id="PTHR30460">
    <property type="entry name" value="MODERATE CONDUCTANCE MECHANOSENSITIVE CHANNEL YBIO"/>
    <property type="match status" value="1"/>
</dbReference>
<keyword evidence="3" id="KW-1003">Cell membrane</keyword>
<dbReference type="InterPro" id="IPR011014">
    <property type="entry name" value="MscS_channel_TM-2"/>
</dbReference>